<dbReference type="Gene3D" id="1.10.150.50">
    <property type="entry name" value="Transcription Factor, Ets-1"/>
    <property type="match status" value="1"/>
</dbReference>
<gene>
    <name evidence="2" type="ORF">RCL2_002668200</name>
</gene>
<evidence type="ECO:0000313" key="3">
    <source>
        <dbReference type="Proteomes" id="UP000615446"/>
    </source>
</evidence>
<feature type="region of interest" description="Disordered" evidence="1">
    <location>
        <begin position="211"/>
        <end position="262"/>
    </location>
</feature>
<protein>
    <submittedName>
        <fullName evidence="2">Uncharacterized protein</fullName>
    </submittedName>
</protein>
<dbReference type="InterPro" id="IPR013761">
    <property type="entry name" value="SAM/pointed_sf"/>
</dbReference>
<dbReference type="OrthoDB" id="2307897at2759"/>
<reference evidence="2" key="1">
    <citation type="submission" date="2019-10" db="EMBL/GenBank/DDBJ databases">
        <title>Conservation and host-specific expression of non-tandemly repeated heterogenous ribosome RNA gene in arbuscular mycorrhizal fungi.</title>
        <authorList>
            <person name="Maeda T."/>
            <person name="Kobayashi Y."/>
            <person name="Nakagawa T."/>
            <person name="Ezawa T."/>
            <person name="Yamaguchi K."/>
            <person name="Bino T."/>
            <person name="Nishimoto Y."/>
            <person name="Shigenobu S."/>
            <person name="Kawaguchi M."/>
        </authorList>
    </citation>
    <scope>NUCLEOTIDE SEQUENCE</scope>
    <source>
        <strain evidence="2">HR1</strain>
    </source>
</reference>
<evidence type="ECO:0000313" key="2">
    <source>
        <dbReference type="EMBL" id="GET00212.1"/>
    </source>
</evidence>
<dbReference type="Proteomes" id="UP000615446">
    <property type="component" value="Unassembled WGS sequence"/>
</dbReference>
<sequence>MFIPNLDGDDLSIIREKKITGRIFFKLTEDKLEKWRIPDGSALAIVDFINKLTGDEKEYSSKRRKVKDVKTLSTTAMNISSGISSFFHDSNIENWSLIGCLDHLVKMGVNLTSEDREEFIEEYKAQLLSLSSRQSMLQKARNKARKLAGKAERTFQREKIVSFFKKLDTLSVTSATLDLANATDDLANAKGNLFETKLKVDAYNKIIREPLSTDENQTRKRKHSNGLETPPRRSLNNDSLFETPPRRSPNNNALLDTPNKRQKSDKKVIQYLNAMAQSLEYVQVTVQRPSLWTEPLNSYIDNVLKKSDDEFKTEILRKIKGD</sequence>
<comment type="caution">
    <text evidence="2">The sequence shown here is derived from an EMBL/GenBank/DDBJ whole genome shotgun (WGS) entry which is preliminary data.</text>
</comment>
<name>A0A8H3M9I1_9GLOM</name>
<dbReference type="EMBL" id="BLAL01000285">
    <property type="protein sequence ID" value="GET00212.1"/>
    <property type="molecule type" value="Genomic_DNA"/>
</dbReference>
<organism evidence="2 3">
    <name type="scientific">Rhizophagus clarus</name>
    <dbReference type="NCBI Taxonomy" id="94130"/>
    <lineage>
        <taxon>Eukaryota</taxon>
        <taxon>Fungi</taxon>
        <taxon>Fungi incertae sedis</taxon>
        <taxon>Mucoromycota</taxon>
        <taxon>Glomeromycotina</taxon>
        <taxon>Glomeromycetes</taxon>
        <taxon>Glomerales</taxon>
        <taxon>Glomeraceae</taxon>
        <taxon>Rhizophagus</taxon>
    </lineage>
</organism>
<accession>A0A8H3M9I1</accession>
<evidence type="ECO:0000256" key="1">
    <source>
        <dbReference type="SAM" id="MobiDB-lite"/>
    </source>
</evidence>
<dbReference type="AlphaFoldDB" id="A0A8H3M9I1"/>
<proteinExistence type="predicted"/>